<dbReference type="SUPFAM" id="SSF54593">
    <property type="entry name" value="Glyoxalase/Bleomycin resistance protein/Dihydroxybiphenyl dioxygenase"/>
    <property type="match status" value="1"/>
</dbReference>
<dbReference type="Pfam" id="PF00903">
    <property type="entry name" value="Glyoxalase"/>
    <property type="match status" value="1"/>
</dbReference>
<dbReference type="PROSITE" id="PS51819">
    <property type="entry name" value="VOC"/>
    <property type="match status" value="1"/>
</dbReference>
<dbReference type="GO" id="GO:0046872">
    <property type="term" value="F:metal ion binding"/>
    <property type="evidence" value="ECO:0007669"/>
    <property type="project" value="UniProtKB-KW"/>
</dbReference>
<gene>
    <name evidence="3" type="ORF">PQ456_06505</name>
</gene>
<dbReference type="InterPro" id="IPR029068">
    <property type="entry name" value="Glyas_Bleomycin-R_OHBP_Dase"/>
</dbReference>
<dbReference type="RefSeq" id="WP_273615406.1">
    <property type="nucleotide sequence ID" value="NZ_CP117416.1"/>
</dbReference>
<keyword evidence="1" id="KW-0479">Metal-binding</keyword>
<feature type="domain" description="VOC" evidence="2">
    <location>
        <begin position="5"/>
        <end position="127"/>
    </location>
</feature>
<dbReference type="InterPro" id="IPR004360">
    <property type="entry name" value="Glyas_Fos-R_dOase_dom"/>
</dbReference>
<dbReference type="GO" id="GO:0046491">
    <property type="term" value="P:L-methylmalonyl-CoA metabolic process"/>
    <property type="evidence" value="ECO:0007669"/>
    <property type="project" value="TreeGrafter"/>
</dbReference>
<evidence type="ECO:0000313" key="3">
    <source>
        <dbReference type="EMBL" id="WCT57161.1"/>
    </source>
</evidence>
<dbReference type="PANTHER" id="PTHR43048">
    <property type="entry name" value="METHYLMALONYL-COA EPIMERASE"/>
    <property type="match status" value="1"/>
</dbReference>
<dbReference type="AlphaFoldDB" id="A0AAX3M4Q0"/>
<dbReference type="Gene3D" id="3.10.180.10">
    <property type="entry name" value="2,3-Dihydroxybiphenyl 1,2-Dioxygenase, domain 1"/>
    <property type="match status" value="1"/>
</dbReference>
<organism evidence="3 4">
    <name type="scientific">Paenibacillus kyungheensis</name>
    <dbReference type="NCBI Taxonomy" id="1452732"/>
    <lineage>
        <taxon>Bacteria</taxon>
        <taxon>Bacillati</taxon>
        <taxon>Bacillota</taxon>
        <taxon>Bacilli</taxon>
        <taxon>Bacillales</taxon>
        <taxon>Paenibacillaceae</taxon>
        <taxon>Paenibacillus</taxon>
    </lineage>
</organism>
<dbReference type="GO" id="GO:0004493">
    <property type="term" value="F:methylmalonyl-CoA epimerase activity"/>
    <property type="evidence" value="ECO:0007669"/>
    <property type="project" value="TreeGrafter"/>
</dbReference>
<name>A0AAX3M4Q0_9BACL</name>
<protein>
    <submittedName>
        <fullName evidence="3">VOC family protein</fullName>
    </submittedName>
</protein>
<keyword evidence="4" id="KW-1185">Reference proteome</keyword>
<dbReference type="PANTHER" id="PTHR43048:SF3">
    <property type="entry name" value="METHYLMALONYL-COA EPIMERASE, MITOCHONDRIAL"/>
    <property type="match status" value="1"/>
</dbReference>
<dbReference type="InterPro" id="IPR037523">
    <property type="entry name" value="VOC_core"/>
</dbReference>
<sequence>MAVRKLEHVGIMVKSIEVSIAFYEDVIGLKHLENAGHIDEHIKLAFLAFPDQSQTELELVQGYTGELANEGRVHHVAFAVDDIEQEYARIQALNLHELDTEITTLPNGSRYFFFSGPDGERLEFFQSAR</sequence>
<dbReference type="KEGG" id="pka:PQ456_06505"/>
<dbReference type="Proteomes" id="UP001220509">
    <property type="component" value="Chromosome"/>
</dbReference>
<dbReference type="EMBL" id="CP117416">
    <property type="protein sequence ID" value="WCT57161.1"/>
    <property type="molecule type" value="Genomic_DNA"/>
</dbReference>
<evidence type="ECO:0000259" key="2">
    <source>
        <dbReference type="PROSITE" id="PS51819"/>
    </source>
</evidence>
<evidence type="ECO:0000256" key="1">
    <source>
        <dbReference type="ARBA" id="ARBA00022723"/>
    </source>
</evidence>
<dbReference type="InterPro" id="IPR051785">
    <property type="entry name" value="MMCE/EMCE_epimerase"/>
</dbReference>
<accession>A0AAX3M4Q0</accession>
<evidence type="ECO:0000313" key="4">
    <source>
        <dbReference type="Proteomes" id="UP001220509"/>
    </source>
</evidence>
<proteinExistence type="predicted"/>
<reference evidence="3 4" key="1">
    <citation type="submission" date="2023-02" db="EMBL/GenBank/DDBJ databases">
        <title>Genome sequence of Paenibacillus kyungheensis KACC 18744.</title>
        <authorList>
            <person name="Kim S."/>
            <person name="Heo J."/>
            <person name="Kwon S.-W."/>
        </authorList>
    </citation>
    <scope>NUCLEOTIDE SEQUENCE [LARGE SCALE GENOMIC DNA]</scope>
    <source>
        <strain evidence="3 4">KACC 18744</strain>
    </source>
</reference>
<dbReference type="CDD" id="cd06587">
    <property type="entry name" value="VOC"/>
    <property type="match status" value="1"/>
</dbReference>